<name>A0A830BHE8_9LAMI</name>
<dbReference type="AlphaFoldDB" id="A0A830BHE8"/>
<dbReference type="Gene3D" id="3.80.10.10">
    <property type="entry name" value="Ribonuclease Inhibitor"/>
    <property type="match status" value="1"/>
</dbReference>
<proteinExistence type="predicted"/>
<dbReference type="InterPro" id="IPR044974">
    <property type="entry name" value="Disease_R_plants"/>
</dbReference>
<dbReference type="PANTHER" id="PTHR23155:SF1152">
    <property type="entry name" value="AAA+ ATPASE DOMAIN-CONTAINING PROTEIN"/>
    <property type="match status" value="1"/>
</dbReference>
<dbReference type="SUPFAM" id="SSF52058">
    <property type="entry name" value="L domain-like"/>
    <property type="match status" value="1"/>
</dbReference>
<gene>
    <name evidence="1" type="ORF">PHJA_000501700</name>
</gene>
<comment type="caution">
    <text evidence="1">The sequence shown here is derived from an EMBL/GenBank/DDBJ whole genome shotgun (WGS) entry which is preliminary data.</text>
</comment>
<protein>
    <submittedName>
        <fullName evidence="1">Putative late blight resistance protein homolog r1b-14</fullName>
    </submittedName>
</protein>
<organism evidence="1 2">
    <name type="scientific">Phtheirospermum japonicum</name>
    <dbReference type="NCBI Taxonomy" id="374723"/>
    <lineage>
        <taxon>Eukaryota</taxon>
        <taxon>Viridiplantae</taxon>
        <taxon>Streptophyta</taxon>
        <taxon>Embryophyta</taxon>
        <taxon>Tracheophyta</taxon>
        <taxon>Spermatophyta</taxon>
        <taxon>Magnoliopsida</taxon>
        <taxon>eudicotyledons</taxon>
        <taxon>Gunneridae</taxon>
        <taxon>Pentapetalae</taxon>
        <taxon>asterids</taxon>
        <taxon>lamiids</taxon>
        <taxon>Lamiales</taxon>
        <taxon>Orobanchaceae</taxon>
        <taxon>Orobanchaceae incertae sedis</taxon>
        <taxon>Phtheirospermum</taxon>
    </lineage>
</organism>
<keyword evidence="2" id="KW-1185">Reference proteome</keyword>
<accession>A0A830BHE8</accession>
<dbReference type="OrthoDB" id="913196at2759"/>
<dbReference type="GO" id="GO:0098542">
    <property type="term" value="P:defense response to other organism"/>
    <property type="evidence" value="ECO:0007669"/>
    <property type="project" value="TreeGrafter"/>
</dbReference>
<sequence length="255" mass="29566">MGVFPHNYEISLSELFKLWVAEKFLTQRVDRLGVCTVVKELYHNSLLLQRRHRSSSIHSSFWYLCRREALKNKFSYVIECRADSLLEDIKDQRRLCVHKNILFGIKDVHKSMASISIARSLLCNGPPHQYPVPICFNLRLLRILNALTIRLYEFPMDVLKLFQLKYLSLTCYENLPSSISRLWNLEILIVGRHLSIGSSRAPSYLPVEIWDMKELKHLQVMGSDLPDPCEGIPNLQTLLDVSARSCNKCVFSRNS</sequence>
<evidence type="ECO:0000313" key="1">
    <source>
        <dbReference type="EMBL" id="GFP83583.1"/>
    </source>
</evidence>
<reference evidence="1" key="1">
    <citation type="submission" date="2020-07" db="EMBL/GenBank/DDBJ databases">
        <title>Ethylene signaling mediates host invasion by parasitic plants.</title>
        <authorList>
            <person name="Yoshida S."/>
        </authorList>
    </citation>
    <scope>NUCLEOTIDE SEQUENCE</scope>
    <source>
        <strain evidence="1">Okayama</strain>
    </source>
</reference>
<dbReference type="GO" id="GO:0005737">
    <property type="term" value="C:cytoplasm"/>
    <property type="evidence" value="ECO:0007669"/>
    <property type="project" value="UniProtKB-SubCell"/>
</dbReference>
<evidence type="ECO:0000313" key="2">
    <source>
        <dbReference type="Proteomes" id="UP000653305"/>
    </source>
</evidence>
<dbReference type="Proteomes" id="UP000653305">
    <property type="component" value="Unassembled WGS sequence"/>
</dbReference>
<dbReference type="PANTHER" id="PTHR23155">
    <property type="entry name" value="DISEASE RESISTANCE PROTEIN RP"/>
    <property type="match status" value="1"/>
</dbReference>
<dbReference type="InterPro" id="IPR032675">
    <property type="entry name" value="LRR_dom_sf"/>
</dbReference>
<dbReference type="EMBL" id="BMAC01000065">
    <property type="protein sequence ID" value="GFP83583.1"/>
    <property type="molecule type" value="Genomic_DNA"/>
</dbReference>